<dbReference type="PANTHER" id="PTHR44942:SF4">
    <property type="entry name" value="METHYLTRANSFERASE TYPE 11 DOMAIN-CONTAINING PROTEIN"/>
    <property type="match status" value="1"/>
</dbReference>
<keyword evidence="2" id="KW-0808">Transferase</keyword>
<dbReference type="InterPro" id="IPR041698">
    <property type="entry name" value="Methyltransf_25"/>
</dbReference>
<dbReference type="EMBL" id="BAABJO010000024">
    <property type="protein sequence ID" value="GAA5131720.1"/>
    <property type="molecule type" value="Genomic_DNA"/>
</dbReference>
<dbReference type="SUPFAM" id="SSF53335">
    <property type="entry name" value="S-adenosyl-L-methionine-dependent methyltransferases"/>
    <property type="match status" value="1"/>
</dbReference>
<dbReference type="Proteomes" id="UP001500804">
    <property type="component" value="Unassembled WGS sequence"/>
</dbReference>
<proteinExistence type="predicted"/>
<keyword evidence="5" id="KW-1185">Reference proteome</keyword>
<evidence type="ECO:0000256" key="2">
    <source>
        <dbReference type="ARBA" id="ARBA00022679"/>
    </source>
</evidence>
<dbReference type="InterPro" id="IPR029063">
    <property type="entry name" value="SAM-dependent_MTases_sf"/>
</dbReference>
<accession>A0ABP9NVV7</accession>
<keyword evidence="1 4" id="KW-0489">Methyltransferase</keyword>
<dbReference type="CDD" id="cd02440">
    <property type="entry name" value="AdoMet_MTases"/>
    <property type="match status" value="1"/>
</dbReference>
<dbReference type="PANTHER" id="PTHR44942">
    <property type="entry name" value="METHYLTRANSF_11 DOMAIN-CONTAINING PROTEIN"/>
    <property type="match status" value="1"/>
</dbReference>
<organism evidence="4 5">
    <name type="scientific">Pseudonocardia adelaidensis</name>
    <dbReference type="NCBI Taxonomy" id="648754"/>
    <lineage>
        <taxon>Bacteria</taxon>
        <taxon>Bacillati</taxon>
        <taxon>Actinomycetota</taxon>
        <taxon>Actinomycetes</taxon>
        <taxon>Pseudonocardiales</taxon>
        <taxon>Pseudonocardiaceae</taxon>
        <taxon>Pseudonocardia</taxon>
    </lineage>
</organism>
<evidence type="ECO:0000313" key="4">
    <source>
        <dbReference type="EMBL" id="GAA5131720.1"/>
    </source>
</evidence>
<name>A0ABP9NVV7_9PSEU</name>
<reference evidence="5" key="1">
    <citation type="journal article" date="2019" name="Int. J. Syst. Evol. Microbiol.">
        <title>The Global Catalogue of Microorganisms (GCM) 10K type strain sequencing project: providing services to taxonomists for standard genome sequencing and annotation.</title>
        <authorList>
            <consortium name="The Broad Institute Genomics Platform"/>
            <consortium name="The Broad Institute Genome Sequencing Center for Infectious Disease"/>
            <person name="Wu L."/>
            <person name="Ma J."/>
        </authorList>
    </citation>
    <scope>NUCLEOTIDE SEQUENCE [LARGE SCALE GENOMIC DNA]</scope>
    <source>
        <strain evidence="5">JCM 18302</strain>
    </source>
</reference>
<comment type="caution">
    <text evidence="4">The sequence shown here is derived from an EMBL/GenBank/DDBJ whole genome shotgun (WGS) entry which is preliminary data.</text>
</comment>
<evidence type="ECO:0000256" key="1">
    <source>
        <dbReference type="ARBA" id="ARBA00022603"/>
    </source>
</evidence>
<evidence type="ECO:0000313" key="5">
    <source>
        <dbReference type="Proteomes" id="UP001500804"/>
    </source>
</evidence>
<dbReference type="GO" id="GO:0008168">
    <property type="term" value="F:methyltransferase activity"/>
    <property type="evidence" value="ECO:0007669"/>
    <property type="project" value="UniProtKB-KW"/>
</dbReference>
<dbReference type="GO" id="GO:0032259">
    <property type="term" value="P:methylation"/>
    <property type="evidence" value="ECO:0007669"/>
    <property type="project" value="UniProtKB-KW"/>
</dbReference>
<dbReference type="Pfam" id="PF13649">
    <property type="entry name" value="Methyltransf_25"/>
    <property type="match status" value="1"/>
</dbReference>
<feature type="domain" description="Methyltransferase" evidence="3">
    <location>
        <begin position="43"/>
        <end position="134"/>
    </location>
</feature>
<dbReference type="InterPro" id="IPR051052">
    <property type="entry name" value="Diverse_substrate_MTase"/>
</dbReference>
<protein>
    <submittedName>
        <fullName evidence="4">Class I SAM-dependent methyltransferase</fullName>
    </submittedName>
</protein>
<evidence type="ECO:0000259" key="3">
    <source>
        <dbReference type="Pfam" id="PF13649"/>
    </source>
</evidence>
<gene>
    <name evidence="4" type="ORF">GCM10023320_55380</name>
</gene>
<sequence>MAGVPVPPLFDAAADTYDDDPHHLAIARQLVAGLRPVPEPRLVVDVATGTGFAALAALEALAPRRVLAIDVSPRMIEKGAAKTPSDGRVEWRVAPAVPLDLPDGAADVVLCASALHLIGADAPPEWRRVLRPGGQAAFSVPVAADFHPSPAFAAALPADLAVPADEAGAARIARAVGFASVRVTTTAPPRRSFLVFGDVPR</sequence>
<dbReference type="Gene3D" id="3.40.50.150">
    <property type="entry name" value="Vaccinia Virus protein VP39"/>
    <property type="match status" value="1"/>
</dbReference>